<accession>A0AAV0AXG6</accession>
<keyword evidence="1" id="KW-0732">Signal</keyword>
<sequence>MFKEIGLFLAVYLFPLHSAFDPDYPLEPDWFNCSSSLVHSLNTTTWVCLGPRGYGQVGNIIKRFLKIRDGICVDANDESVHAVYESNVETLPFIYEDCENSFHNQTLTINKTATGYVVGNEYMIVSTTLNSEQQNSDCPKVSNYQKIMKCDLNKAMGVS</sequence>
<gene>
    <name evidence="2" type="ORF">PPACK8108_LOCUS8957</name>
</gene>
<evidence type="ECO:0000256" key="1">
    <source>
        <dbReference type="SAM" id="SignalP"/>
    </source>
</evidence>
<evidence type="ECO:0000313" key="3">
    <source>
        <dbReference type="Proteomes" id="UP001153365"/>
    </source>
</evidence>
<feature type="signal peptide" evidence="1">
    <location>
        <begin position="1"/>
        <end position="19"/>
    </location>
</feature>
<dbReference type="AlphaFoldDB" id="A0AAV0AXG6"/>
<keyword evidence="3" id="KW-1185">Reference proteome</keyword>
<dbReference type="Proteomes" id="UP001153365">
    <property type="component" value="Unassembled WGS sequence"/>
</dbReference>
<evidence type="ECO:0000313" key="2">
    <source>
        <dbReference type="EMBL" id="CAH7674055.1"/>
    </source>
</evidence>
<organism evidence="2 3">
    <name type="scientific">Phakopsora pachyrhizi</name>
    <name type="common">Asian soybean rust disease fungus</name>
    <dbReference type="NCBI Taxonomy" id="170000"/>
    <lineage>
        <taxon>Eukaryota</taxon>
        <taxon>Fungi</taxon>
        <taxon>Dikarya</taxon>
        <taxon>Basidiomycota</taxon>
        <taxon>Pucciniomycotina</taxon>
        <taxon>Pucciniomycetes</taxon>
        <taxon>Pucciniales</taxon>
        <taxon>Phakopsoraceae</taxon>
        <taxon>Phakopsora</taxon>
    </lineage>
</organism>
<proteinExistence type="predicted"/>
<comment type="caution">
    <text evidence="2">The sequence shown here is derived from an EMBL/GenBank/DDBJ whole genome shotgun (WGS) entry which is preliminary data.</text>
</comment>
<dbReference type="EMBL" id="CALTRL010001889">
    <property type="protein sequence ID" value="CAH7674055.1"/>
    <property type="molecule type" value="Genomic_DNA"/>
</dbReference>
<feature type="chain" id="PRO_5043583588" evidence="1">
    <location>
        <begin position="20"/>
        <end position="159"/>
    </location>
</feature>
<protein>
    <submittedName>
        <fullName evidence="2">Expressed protein</fullName>
    </submittedName>
</protein>
<reference evidence="2" key="1">
    <citation type="submission" date="2022-06" db="EMBL/GenBank/DDBJ databases">
        <authorList>
            <consortium name="SYNGENTA / RWTH Aachen University"/>
        </authorList>
    </citation>
    <scope>NUCLEOTIDE SEQUENCE</scope>
</reference>
<name>A0AAV0AXG6_PHAPC</name>